<organism evidence="2">
    <name type="scientific">Dissoconium aciculare CBS 342.82</name>
    <dbReference type="NCBI Taxonomy" id="1314786"/>
    <lineage>
        <taxon>Eukaryota</taxon>
        <taxon>Fungi</taxon>
        <taxon>Dikarya</taxon>
        <taxon>Ascomycota</taxon>
        <taxon>Pezizomycotina</taxon>
        <taxon>Dothideomycetes</taxon>
        <taxon>Dothideomycetidae</taxon>
        <taxon>Mycosphaerellales</taxon>
        <taxon>Dissoconiaceae</taxon>
        <taxon>Dissoconium</taxon>
    </lineage>
</organism>
<protein>
    <submittedName>
        <fullName evidence="2">Uncharacterized protein</fullName>
    </submittedName>
</protein>
<name>A0A6J3M0U3_9PEZI</name>
<keyword evidence="1" id="KW-1185">Reference proteome</keyword>
<evidence type="ECO:0000313" key="1">
    <source>
        <dbReference type="Proteomes" id="UP000504637"/>
    </source>
</evidence>
<reference evidence="2" key="3">
    <citation type="submission" date="2025-08" db="UniProtKB">
        <authorList>
            <consortium name="RefSeq"/>
        </authorList>
    </citation>
    <scope>IDENTIFICATION</scope>
    <source>
        <strain evidence="2">CBS 342.82</strain>
    </source>
</reference>
<proteinExistence type="predicted"/>
<reference evidence="2" key="2">
    <citation type="submission" date="2020-04" db="EMBL/GenBank/DDBJ databases">
        <authorList>
            <consortium name="NCBI Genome Project"/>
        </authorList>
    </citation>
    <scope>NUCLEOTIDE SEQUENCE</scope>
    <source>
        <strain evidence="2">CBS 342.82</strain>
    </source>
</reference>
<reference evidence="2" key="1">
    <citation type="submission" date="2020-01" db="EMBL/GenBank/DDBJ databases">
        <authorList>
            <consortium name="DOE Joint Genome Institute"/>
            <person name="Haridas S."/>
            <person name="Albert R."/>
            <person name="Binder M."/>
            <person name="Bloem J."/>
            <person name="Labutti K."/>
            <person name="Salamov A."/>
            <person name="Andreopoulos B."/>
            <person name="Baker S.E."/>
            <person name="Barry K."/>
            <person name="Bills G."/>
            <person name="Bluhm B.H."/>
            <person name="Cannon C."/>
            <person name="Castanera R."/>
            <person name="Culley D.E."/>
            <person name="Daum C."/>
            <person name="Ezra D."/>
            <person name="Gonzalez J.B."/>
            <person name="Henrissat B."/>
            <person name="Kuo A."/>
            <person name="Liang C."/>
            <person name="Lipzen A."/>
            <person name="Lutzoni F."/>
            <person name="Magnuson J."/>
            <person name="Mondo S."/>
            <person name="Nolan M."/>
            <person name="Ohm R."/>
            <person name="Pangilinan J."/>
            <person name="Park H.-J."/>
            <person name="Ramirez L."/>
            <person name="Alfaro M."/>
            <person name="Sun H."/>
            <person name="Tritt A."/>
            <person name="Yoshinaga Y."/>
            <person name="Zwiers L.-H."/>
            <person name="Turgeon B.G."/>
            <person name="Goodwin S.B."/>
            <person name="Spatafora J.W."/>
            <person name="Crous P.W."/>
            <person name="Grigoriev I.V."/>
        </authorList>
    </citation>
    <scope>NUCLEOTIDE SEQUENCE</scope>
    <source>
        <strain evidence="2">CBS 342.82</strain>
    </source>
</reference>
<accession>A0A6J3M0U3</accession>
<evidence type="ECO:0000313" key="2">
    <source>
        <dbReference type="RefSeq" id="XP_033458677.1"/>
    </source>
</evidence>
<sequence length="205" mass="22584">MNLLCTASPLLRRTRAATIPPLPLLQWRIKRERVCTTCSKVIVAFQLSAAMKASSVFCLLSPTNGDSPPSRLSSPHPIAMTRAQAKLSFITLCTMPVSRCTRASARTEGGGSSWASSSSSDCTRLNLVMIMISGVKTNRGRQHSLALCATLENAYHIISLLTIDDRRHRPSRALSQGPMLHVNLSFFGMRDRTTTTRHVERSWGM</sequence>
<dbReference type="Proteomes" id="UP000504637">
    <property type="component" value="Unplaced"/>
</dbReference>
<dbReference type="AlphaFoldDB" id="A0A6J3M0U3"/>
<dbReference type="GeneID" id="54357771"/>
<dbReference type="RefSeq" id="XP_033458677.1">
    <property type="nucleotide sequence ID" value="XM_033599972.1"/>
</dbReference>
<gene>
    <name evidence="2" type="ORF">K489DRAFT_252617</name>
</gene>